<dbReference type="RefSeq" id="WP_093313186.1">
    <property type="nucleotide sequence ID" value="NZ_FOZG01000001.1"/>
</dbReference>
<dbReference type="GO" id="GO:0005829">
    <property type="term" value="C:cytosol"/>
    <property type="evidence" value="ECO:0007669"/>
    <property type="project" value="TreeGrafter"/>
</dbReference>
<dbReference type="Pfam" id="PF02826">
    <property type="entry name" value="2-Hacid_dh_C"/>
    <property type="match status" value="1"/>
</dbReference>
<dbReference type="OrthoDB" id="9793626at2"/>
<dbReference type="GO" id="GO:0016618">
    <property type="term" value="F:hydroxypyruvate reductase [NAD(P)H] activity"/>
    <property type="evidence" value="ECO:0007669"/>
    <property type="project" value="TreeGrafter"/>
</dbReference>
<dbReference type="SUPFAM" id="SSF52283">
    <property type="entry name" value="Formate/glycerate dehydrogenase catalytic domain-like"/>
    <property type="match status" value="1"/>
</dbReference>
<evidence type="ECO:0000256" key="4">
    <source>
        <dbReference type="RuleBase" id="RU003719"/>
    </source>
</evidence>
<dbReference type="SUPFAM" id="SSF51735">
    <property type="entry name" value="NAD(P)-binding Rossmann-fold domains"/>
    <property type="match status" value="1"/>
</dbReference>
<dbReference type="InterPro" id="IPR006140">
    <property type="entry name" value="D-isomer_DH_NAD-bd"/>
</dbReference>
<dbReference type="GO" id="GO:0030267">
    <property type="term" value="F:glyoxylate reductase (NADPH) activity"/>
    <property type="evidence" value="ECO:0007669"/>
    <property type="project" value="TreeGrafter"/>
</dbReference>
<proteinExistence type="inferred from homology"/>
<dbReference type="EMBL" id="FOZG01000001">
    <property type="protein sequence ID" value="SFR89885.1"/>
    <property type="molecule type" value="Genomic_DNA"/>
</dbReference>
<keyword evidence="2 4" id="KW-0560">Oxidoreductase</keyword>
<evidence type="ECO:0000259" key="5">
    <source>
        <dbReference type="Pfam" id="PF00389"/>
    </source>
</evidence>
<evidence type="ECO:0000259" key="6">
    <source>
        <dbReference type="Pfam" id="PF02826"/>
    </source>
</evidence>
<dbReference type="Proteomes" id="UP000198824">
    <property type="component" value="Unassembled WGS sequence"/>
</dbReference>
<dbReference type="InterPro" id="IPR006139">
    <property type="entry name" value="D-isomer_2_OHA_DH_cat_dom"/>
</dbReference>
<dbReference type="PANTHER" id="PTHR10996">
    <property type="entry name" value="2-HYDROXYACID DEHYDROGENASE-RELATED"/>
    <property type="match status" value="1"/>
</dbReference>
<organism evidence="7 8">
    <name type="scientific">Sphingomonas jatrophae</name>
    <dbReference type="NCBI Taxonomy" id="1166337"/>
    <lineage>
        <taxon>Bacteria</taxon>
        <taxon>Pseudomonadati</taxon>
        <taxon>Pseudomonadota</taxon>
        <taxon>Alphaproteobacteria</taxon>
        <taxon>Sphingomonadales</taxon>
        <taxon>Sphingomonadaceae</taxon>
        <taxon>Sphingomonas</taxon>
    </lineage>
</organism>
<keyword evidence="3" id="KW-0520">NAD</keyword>
<accession>A0A1I6KF58</accession>
<evidence type="ECO:0000313" key="7">
    <source>
        <dbReference type="EMBL" id="SFR89885.1"/>
    </source>
</evidence>
<name>A0A1I6KF58_9SPHN</name>
<evidence type="ECO:0000256" key="2">
    <source>
        <dbReference type="ARBA" id="ARBA00023002"/>
    </source>
</evidence>
<dbReference type="FunFam" id="3.40.50.720:FF:000213">
    <property type="entry name" value="Putative 2-hydroxyacid dehydrogenase"/>
    <property type="match status" value="1"/>
</dbReference>
<gene>
    <name evidence="7" type="ORF">SAMN05192580_1669</name>
</gene>
<dbReference type="InterPro" id="IPR050223">
    <property type="entry name" value="D-isomer_2-hydroxyacid_DH"/>
</dbReference>
<dbReference type="InterPro" id="IPR036291">
    <property type="entry name" value="NAD(P)-bd_dom_sf"/>
</dbReference>
<dbReference type="Pfam" id="PF00389">
    <property type="entry name" value="2-Hacid_dh"/>
    <property type="match status" value="1"/>
</dbReference>
<feature type="domain" description="D-isomer specific 2-hydroxyacid dehydrogenase NAD-binding" evidence="6">
    <location>
        <begin position="104"/>
        <end position="276"/>
    </location>
</feature>
<dbReference type="STRING" id="1166337.SAMN05192580_1669"/>
<keyword evidence="1" id="KW-0521">NADP</keyword>
<dbReference type="Gene3D" id="3.40.50.720">
    <property type="entry name" value="NAD(P)-binding Rossmann-like Domain"/>
    <property type="match status" value="2"/>
</dbReference>
<evidence type="ECO:0000313" key="8">
    <source>
        <dbReference type="Proteomes" id="UP000198824"/>
    </source>
</evidence>
<sequence length="300" mass="31851">MKPQVFALIEPFARVIAADAAGAFEMVGPWSDLSAAEAAQVRVAFSSGIDRFDADLLAQLSGLQEIVVFGAGQSGIDLAETTRRGIRINAAGATHAGDVAEHGVAMILALRRNLLGADSFVRSGAWASGRMPSTRRLAGSRVGIVGLGHIGRECARRLDALGCDVRWWGPNPKPDAGWPRAESLLDLAQTTQILVIAAFAHDETRHLIGQAEIDALGPDGLLVNLSRGFVVDEDALIAALRDGRLGQAALDVFETEPTPPQRWADVPNLLLSPHSAGDTVESILALRQRAVREIAAALER</sequence>
<dbReference type="GO" id="GO:0051287">
    <property type="term" value="F:NAD binding"/>
    <property type="evidence" value="ECO:0007669"/>
    <property type="project" value="InterPro"/>
</dbReference>
<reference evidence="7 8" key="1">
    <citation type="submission" date="2016-10" db="EMBL/GenBank/DDBJ databases">
        <authorList>
            <person name="de Groot N.N."/>
        </authorList>
    </citation>
    <scope>NUCLEOTIDE SEQUENCE [LARGE SCALE GENOMIC DNA]</scope>
    <source>
        <strain evidence="7 8">S5-249</strain>
    </source>
</reference>
<keyword evidence="8" id="KW-1185">Reference proteome</keyword>
<evidence type="ECO:0000256" key="3">
    <source>
        <dbReference type="ARBA" id="ARBA00023027"/>
    </source>
</evidence>
<feature type="domain" description="D-isomer specific 2-hydroxyacid dehydrogenase catalytic" evidence="5">
    <location>
        <begin position="35"/>
        <end position="299"/>
    </location>
</feature>
<dbReference type="AlphaFoldDB" id="A0A1I6KF58"/>
<protein>
    <submittedName>
        <fullName evidence="7">Lactate dehydrogenase</fullName>
    </submittedName>
</protein>
<dbReference type="PANTHER" id="PTHR10996:SF178">
    <property type="entry name" value="2-HYDROXYACID DEHYDROGENASE YGL185C-RELATED"/>
    <property type="match status" value="1"/>
</dbReference>
<comment type="similarity">
    <text evidence="4">Belongs to the D-isomer specific 2-hydroxyacid dehydrogenase family.</text>
</comment>
<evidence type="ECO:0000256" key="1">
    <source>
        <dbReference type="ARBA" id="ARBA00022857"/>
    </source>
</evidence>